<gene>
    <name evidence="7" type="ORF">ORQ98_15925</name>
</gene>
<dbReference type="CDD" id="cd14861">
    <property type="entry name" value="Fe-ADH-like"/>
    <property type="match status" value="1"/>
</dbReference>
<evidence type="ECO:0000256" key="4">
    <source>
        <dbReference type="ARBA" id="ARBA00023027"/>
    </source>
</evidence>
<dbReference type="InterPro" id="IPR056798">
    <property type="entry name" value="ADH_Fe_C"/>
</dbReference>
<evidence type="ECO:0000259" key="5">
    <source>
        <dbReference type="Pfam" id="PF00465"/>
    </source>
</evidence>
<dbReference type="EMBL" id="JAPMOU010000020">
    <property type="protein sequence ID" value="MDE1463450.1"/>
    <property type="molecule type" value="Genomic_DNA"/>
</dbReference>
<dbReference type="Proteomes" id="UP001528823">
    <property type="component" value="Unassembled WGS sequence"/>
</dbReference>
<dbReference type="SUPFAM" id="SSF56796">
    <property type="entry name" value="Dehydroquinate synthase-like"/>
    <property type="match status" value="1"/>
</dbReference>
<accession>A0ABT5UAQ4</accession>
<dbReference type="Gene3D" id="1.20.1090.10">
    <property type="entry name" value="Dehydroquinate synthase-like - alpha domain"/>
    <property type="match status" value="1"/>
</dbReference>
<dbReference type="InterPro" id="IPR039697">
    <property type="entry name" value="Alcohol_dehydrogenase_Fe"/>
</dbReference>
<organism evidence="7 8">
    <name type="scientific">Spartinivicinus poritis</name>
    <dbReference type="NCBI Taxonomy" id="2994640"/>
    <lineage>
        <taxon>Bacteria</taxon>
        <taxon>Pseudomonadati</taxon>
        <taxon>Pseudomonadota</taxon>
        <taxon>Gammaproteobacteria</taxon>
        <taxon>Oceanospirillales</taxon>
        <taxon>Zooshikellaceae</taxon>
        <taxon>Spartinivicinus</taxon>
    </lineage>
</organism>
<sequence>MEHISVIEQMPCHWHFPTAILLGIGERQQLPALCLQNGIQSPLVVIDPILAQLPIFTALIGKIARGGLKLTVFTKISGNPTGQQVMAGVTQFRYHQHDGVIAIGGGSALDAGKAIALMAGQTQSLWDFEDIGDNWKQADAEKIVPVVAVPTTAGTGSEVGRAAVITDEKVQLKKIIFHPKMLPCQVLLDPELTLCLPANLTAATGMDALAHNLEAFCALGYHPMAAGIAVEATRLIRHYLPRVYENSDDIEARTHMLVASCMGATAFQRGLGAMHALAHPMGARYNAHHGLLNAILMPYVLVANRTKIACRIEQLAKYINLPQVDFAGFIEWILSLRDRLGIPHTLDAVGVTINDVDELAELAFKDPSAATNPILFSVEDYATLCANAVTGTLKFSGR</sequence>
<keyword evidence="4" id="KW-0520">NAD</keyword>
<keyword evidence="3" id="KW-0560">Oxidoreductase</keyword>
<dbReference type="PANTHER" id="PTHR11496">
    <property type="entry name" value="ALCOHOL DEHYDROGENASE"/>
    <property type="match status" value="1"/>
</dbReference>
<evidence type="ECO:0000313" key="8">
    <source>
        <dbReference type="Proteomes" id="UP001528823"/>
    </source>
</evidence>
<feature type="domain" description="Alcohol dehydrogenase iron-type/glycerol dehydrogenase GldA" evidence="5">
    <location>
        <begin position="17"/>
        <end position="190"/>
    </location>
</feature>
<evidence type="ECO:0000313" key="7">
    <source>
        <dbReference type="EMBL" id="MDE1463450.1"/>
    </source>
</evidence>
<dbReference type="InterPro" id="IPR001670">
    <property type="entry name" value="ADH_Fe/GldA"/>
</dbReference>
<proteinExistence type="inferred from homology"/>
<evidence type="ECO:0000256" key="3">
    <source>
        <dbReference type="ARBA" id="ARBA00023002"/>
    </source>
</evidence>
<dbReference type="InterPro" id="IPR018211">
    <property type="entry name" value="ADH_Fe_CS"/>
</dbReference>
<dbReference type="Pfam" id="PF00465">
    <property type="entry name" value="Fe-ADH"/>
    <property type="match status" value="1"/>
</dbReference>
<feature type="domain" description="Fe-containing alcohol dehydrogenase-like C-terminal" evidence="6">
    <location>
        <begin position="201"/>
        <end position="387"/>
    </location>
</feature>
<protein>
    <submittedName>
        <fullName evidence="7">Iron-containing alcohol dehydrogenase</fullName>
    </submittedName>
</protein>
<dbReference type="Gene3D" id="3.40.50.1970">
    <property type="match status" value="1"/>
</dbReference>
<dbReference type="PANTHER" id="PTHR11496:SF102">
    <property type="entry name" value="ALCOHOL DEHYDROGENASE 4"/>
    <property type="match status" value="1"/>
</dbReference>
<evidence type="ECO:0000259" key="6">
    <source>
        <dbReference type="Pfam" id="PF25137"/>
    </source>
</evidence>
<name>A0ABT5UAQ4_9GAMM</name>
<evidence type="ECO:0000256" key="1">
    <source>
        <dbReference type="ARBA" id="ARBA00001962"/>
    </source>
</evidence>
<dbReference type="PROSITE" id="PS00913">
    <property type="entry name" value="ADH_IRON_1"/>
    <property type="match status" value="1"/>
</dbReference>
<keyword evidence="8" id="KW-1185">Reference proteome</keyword>
<comment type="similarity">
    <text evidence="2">Belongs to the iron-containing alcohol dehydrogenase family.</text>
</comment>
<comment type="caution">
    <text evidence="7">The sequence shown here is derived from an EMBL/GenBank/DDBJ whole genome shotgun (WGS) entry which is preliminary data.</text>
</comment>
<dbReference type="RefSeq" id="WP_274689787.1">
    <property type="nucleotide sequence ID" value="NZ_JAPMOU010000020.1"/>
</dbReference>
<evidence type="ECO:0000256" key="2">
    <source>
        <dbReference type="ARBA" id="ARBA00007358"/>
    </source>
</evidence>
<comment type="cofactor">
    <cofactor evidence="1">
        <name>Fe cation</name>
        <dbReference type="ChEBI" id="CHEBI:24875"/>
    </cofactor>
</comment>
<dbReference type="Pfam" id="PF25137">
    <property type="entry name" value="ADH_Fe_C"/>
    <property type="match status" value="1"/>
</dbReference>
<reference evidence="7 8" key="1">
    <citation type="submission" date="2022-11" db="EMBL/GenBank/DDBJ databases">
        <title>Spartinivicinus poritis sp. nov., isolated from scleractinian coral Porites lutea.</title>
        <authorList>
            <person name="Zhang G."/>
            <person name="Cai L."/>
            <person name="Wei Q."/>
        </authorList>
    </citation>
    <scope>NUCLEOTIDE SEQUENCE [LARGE SCALE GENOMIC DNA]</scope>
    <source>
        <strain evidence="7 8">A2-2</strain>
    </source>
</reference>